<dbReference type="RefSeq" id="WP_121940386.1">
    <property type="nucleotide sequence ID" value="NZ_REFR01000017.1"/>
</dbReference>
<reference evidence="1 2" key="1">
    <citation type="submission" date="2018-10" db="EMBL/GenBank/DDBJ databases">
        <title>Genomic Encyclopedia of Archaeal and Bacterial Type Strains, Phase II (KMG-II): from individual species to whole genera.</title>
        <authorList>
            <person name="Goeker M."/>
        </authorList>
    </citation>
    <scope>NUCLEOTIDE SEQUENCE [LARGE SCALE GENOMIC DNA]</scope>
    <source>
        <strain evidence="1 2">DSM 25217</strain>
    </source>
</reference>
<organism evidence="1 2">
    <name type="scientific">Eilatimonas milleporae</name>
    <dbReference type="NCBI Taxonomy" id="911205"/>
    <lineage>
        <taxon>Bacteria</taxon>
        <taxon>Pseudomonadati</taxon>
        <taxon>Pseudomonadota</taxon>
        <taxon>Alphaproteobacteria</taxon>
        <taxon>Kordiimonadales</taxon>
        <taxon>Kordiimonadaceae</taxon>
        <taxon>Eilatimonas</taxon>
    </lineage>
</organism>
<protein>
    <recommendedName>
        <fullName evidence="3">PAS domain-containing protein</fullName>
    </recommendedName>
</protein>
<comment type="caution">
    <text evidence="1">The sequence shown here is derived from an EMBL/GenBank/DDBJ whole genome shotgun (WGS) entry which is preliminary data.</text>
</comment>
<dbReference type="OrthoDB" id="7353449at2"/>
<sequence length="154" mass="17485">MQFIKQAADIPWDAAASLYRCWDSKRHDRRWPAYGDFSAIDLVPWLSRLLVVERDPAAPDIFQFRIIGTMLTAIMEYDPTGSDVRGIAGGRVYNAHLLEAAEKGDPYIIPDQPSAFARKDYRRYRAISLPLSDDGAWVSGLMVMMDYLPRADQS</sequence>
<accession>A0A3M0BSN6</accession>
<evidence type="ECO:0008006" key="3">
    <source>
        <dbReference type="Google" id="ProtNLM"/>
    </source>
</evidence>
<dbReference type="InParanoid" id="A0A3M0BSN6"/>
<dbReference type="Proteomes" id="UP000271227">
    <property type="component" value="Unassembled WGS sequence"/>
</dbReference>
<gene>
    <name evidence="1" type="ORF">BXY39_3748</name>
</gene>
<proteinExistence type="predicted"/>
<name>A0A3M0BSN6_9PROT</name>
<dbReference type="EMBL" id="REFR01000017">
    <property type="protein sequence ID" value="RMB00561.1"/>
    <property type="molecule type" value="Genomic_DNA"/>
</dbReference>
<evidence type="ECO:0000313" key="1">
    <source>
        <dbReference type="EMBL" id="RMB00561.1"/>
    </source>
</evidence>
<evidence type="ECO:0000313" key="2">
    <source>
        <dbReference type="Proteomes" id="UP000271227"/>
    </source>
</evidence>
<keyword evidence="2" id="KW-1185">Reference proteome</keyword>
<dbReference type="AlphaFoldDB" id="A0A3M0BSN6"/>